<dbReference type="EMBL" id="AP019823">
    <property type="protein sequence ID" value="BBM38497.1"/>
    <property type="molecule type" value="Genomic_DNA"/>
</dbReference>
<keyword evidence="1" id="KW-1277">Toxin-antitoxin system</keyword>
<evidence type="ECO:0000256" key="2">
    <source>
        <dbReference type="ARBA" id="ARBA00061366"/>
    </source>
</evidence>
<protein>
    <submittedName>
        <fullName evidence="5">Toxin-antitoxin system, toxin component, RelE family</fullName>
    </submittedName>
</protein>
<keyword evidence="6" id="KW-1185">Reference proteome</keyword>
<evidence type="ECO:0000313" key="6">
    <source>
        <dbReference type="Proteomes" id="UP000321892"/>
    </source>
</evidence>
<dbReference type="GO" id="GO:0006415">
    <property type="term" value="P:translational termination"/>
    <property type="evidence" value="ECO:0007669"/>
    <property type="project" value="TreeGrafter"/>
</dbReference>
<evidence type="ECO:0000256" key="1">
    <source>
        <dbReference type="ARBA" id="ARBA00022649"/>
    </source>
</evidence>
<dbReference type="PIRSF" id="PIRSF006156">
    <property type="entry name" value="YafQ"/>
    <property type="match status" value="1"/>
</dbReference>
<dbReference type="OrthoDB" id="7030467at2"/>
<evidence type="ECO:0000313" key="4">
    <source>
        <dbReference type="EMBL" id="BBM38497.1"/>
    </source>
</evidence>
<dbReference type="InterPro" id="IPR035093">
    <property type="entry name" value="RelE/ParE_toxin_dom_sf"/>
</dbReference>
<name>A0A510JGQ3_9FUSO</name>
<dbReference type="KEGG" id="lhf:JCM16775_1206"/>
<dbReference type="PANTHER" id="PTHR40588">
    <property type="entry name" value="MRNA INTERFERASE TOXIN YAFQ"/>
    <property type="match status" value="1"/>
</dbReference>
<dbReference type="Gene3D" id="3.30.2310.20">
    <property type="entry name" value="RelE-like"/>
    <property type="match status" value="1"/>
</dbReference>
<gene>
    <name evidence="4" type="ORF">JCM16775_1206</name>
    <name evidence="5" type="ORF">JCM16775_1208</name>
</gene>
<dbReference type="GO" id="GO:0006402">
    <property type="term" value="P:mRNA catabolic process"/>
    <property type="evidence" value="ECO:0007669"/>
    <property type="project" value="TreeGrafter"/>
</dbReference>
<dbReference type="NCBIfam" id="TIGR02385">
    <property type="entry name" value="RelE_StbE"/>
    <property type="match status" value="1"/>
</dbReference>
<dbReference type="SUPFAM" id="SSF143011">
    <property type="entry name" value="RelE-like"/>
    <property type="match status" value="1"/>
</dbReference>
<reference evidence="5 6" key="1">
    <citation type="submission" date="2019-07" db="EMBL/GenBank/DDBJ databases">
        <title>Complete Genome Sequence of Leptotrichia hofstadii Strain JCM16775.</title>
        <authorList>
            <person name="Watanabe S."/>
            <person name="Cui L."/>
        </authorList>
    </citation>
    <scope>NUCLEOTIDE SEQUENCE [LARGE SCALE GENOMIC DNA]</scope>
    <source>
        <strain evidence="5 6">JCM16775</strain>
    </source>
</reference>
<dbReference type="KEGG" id="lhf:JCM16775_1208"/>
<sequence>MVYKIKFTGQFKKELKLAKKQGKDINKLFKIVDILAQKKVLDIKYKDHALISNYKGFRECHIEPDWLLIYKYYDDILVLSLSRLGSHSELF</sequence>
<dbReference type="InterPro" id="IPR004386">
    <property type="entry name" value="Toxin_YafQ-like"/>
</dbReference>
<proteinExistence type="inferred from homology"/>
<organism evidence="5 6">
    <name type="scientific">Leptotrichia hofstadii</name>
    <dbReference type="NCBI Taxonomy" id="157688"/>
    <lineage>
        <taxon>Bacteria</taxon>
        <taxon>Fusobacteriati</taxon>
        <taxon>Fusobacteriota</taxon>
        <taxon>Fusobacteriia</taxon>
        <taxon>Fusobacteriales</taxon>
        <taxon>Leptotrichiaceae</taxon>
        <taxon>Leptotrichia</taxon>
    </lineage>
</organism>
<dbReference type="FunFam" id="3.30.2310.20:FF:000003">
    <property type="entry name" value="Type II toxin-antitoxin system YafQ family toxin"/>
    <property type="match status" value="1"/>
</dbReference>
<dbReference type="NCBIfam" id="TIGR00053">
    <property type="entry name" value="YafQ family addiction module toxin"/>
    <property type="match status" value="1"/>
</dbReference>
<dbReference type="PANTHER" id="PTHR40588:SF1">
    <property type="entry name" value="MRNA INTERFERASE TOXIN YAFQ"/>
    <property type="match status" value="1"/>
</dbReference>
<evidence type="ECO:0000256" key="3">
    <source>
        <dbReference type="PIRSR" id="PIRSR006156-1"/>
    </source>
</evidence>
<dbReference type="Proteomes" id="UP000321892">
    <property type="component" value="Chromosome"/>
</dbReference>
<accession>A0A510JGQ3</accession>
<evidence type="ECO:0000313" key="5">
    <source>
        <dbReference type="EMBL" id="BBM38499.1"/>
    </source>
</evidence>
<dbReference type="GO" id="GO:0004521">
    <property type="term" value="F:RNA endonuclease activity"/>
    <property type="evidence" value="ECO:0007669"/>
    <property type="project" value="TreeGrafter"/>
</dbReference>
<dbReference type="InterPro" id="IPR007712">
    <property type="entry name" value="RelE/ParE_toxin"/>
</dbReference>
<dbReference type="AlphaFoldDB" id="A0A510JGQ3"/>
<feature type="active site" description="Proton donor" evidence="3">
    <location>
        <position position="87"/>
    </location>
</feature>
<dbReference type="Pfam" id="PF15738">
    <property type="entry name" value="YafQ_toxin"/>
    <property type="match status" value="1"/>
</dbReference>
<dbReference type="EMBL" id="AP019823">
    <property type="protein sequence ID" value="BBM38499.1"/>
    <property type="molecule type" value="Genomic_DNA"/>
</dbReference>
<comment type="similarity">
    <text evidence="2">Belongs to the RelE toxin family. YafQ subfamily.</text>
</comment>